<reference evidence="1 2" key="1">
    <citation type="submission" date="2016-03" db="EMBL/GenBank/DDBJ databases">
        <authorList>
            <consortium name="Pathogen Informatics"/>
        </authorList>
    </citation>
    <scope>NUCLEOTIDE SEQUENCE [LARGE SCALE GENOMIC DNA]</scope>
    <source>
        <strain evidence="1 2">NCTC13364</strain>
    </source>
</reference>
<sequence length="70" mass="8069">MVCKISAPTAQRRQNLRRNLIYRLPTLSQRIVLTNAFTAQLDAMHLNSAPNSNYQPGPYDRMGQQNTIYF</sequence>
<dbReference type="EMBL" id="FKBS01000017">
    <property type="protein sequence ID" value="SAI39166.1"/>
    <property type="molecule type" value="Genomic_DNA"/>
</dbReference>
<accession>A0A157Q0S6</accession>
<proteinExistence type="predicted"/>
<name>A0A157Q0S6_9BORD</name>
<dbReference type="Proteomes" id="UP000077037">
    <property type="component" value="Unassembled WGS sequence"/>
</dbReference>
<protein>
    <submittedName>
        <fullName evidence="1">Uncharacterized protein</fullName>
    </submittedName>
</protein>
<organism evidence="1 2">
    <name type="scientific">Bordetella ansorpii</name>
    <dbReference type="NCBI Taxonomy" id="288768"/>
    <lineage>
        <taxon>Bacteria</taxon>
        <taxon>Pseudomonadati</taxon>
        <taxon>Pseudomonadota</taxon>
        <taxon>Betaproteobacteria</taxon>
        <taxon>Burkholderiales</taxon>
        <taxon>Alcaligenaceae</taxon>
        <taxon>Bordetella</taxon>
    </lineage>
</organism>
<evidence type="ECO:0000313" key="2">
    <source>
        <dbReference type="Proteomes" id="UP000077037"/>
    </source>
</evidence>
<dbReference type="AlphaFoldDB" id="A0A157Q0S6"/>
<gene>
    <name evidence="1" type="ORF">SAMEA1982600_03052</name>
</gene>
<evidence type="ECO:0000313" key="1">
    <source>
        <dbReference type="EMBL" id="SAI39166.1"/>
    </source>
</evidence>